<feature type="coiled-coil region" evidence="1">
    <location>
        <begin position="53"/>
        <end position="116"/>
    </location>
</feature>
<dbReference type="PANTHER" id="PTHR28199:SF1">
    <property type="entry name" value="PROCESSING OF GAS1 AND ALP PROTEIN 2"/>
    <property type="match status" value="1"/>
</dbReference>
<dbReference type="OrthoDB" id="4227028at2759"/>
<feature type="transmembrane region" description="Helical" evidence="2">
    <location>
        <begin position="24"/>
        <end position="41"/>
    </location>
</feature>
<dbReference type="PIRSF" id="PIRSF022909">
    <property type="entry name" value="UCP022909"/>
    <property type="match status" value="1"/>
</dbReference>
<dbReference type="EMBL" id="LT635758">
    <property type="protein sequence ID" value="SGZ51137.1"/>
    <property type="molecule type" value="Genomic_DNA"/>
</dbReference>
<keyword evidence="4" id="KW-1185">Reference proteome</keyword>
<evidence type="ECO:0000313" key="4">
    <source>
        <dbReference type="Proteomes" id="UP000182334"/>
    </source>
</evidence>
<proteinExistence type="predicted"/>
<reference evidence="3 4" key="1">
    <citation type="submission" date="2016-10" db="EMBL/GenBank/DDBJ databases">
        <authorList>
            <person name="de Groot N.N."/>
        </authorList>
    </citation>
    <scope>NUCLEOTIDE SEQUENCE [LARGE SCALE GENOMIC DNA]</scope>
    <source>
        <strain evidence="3 4">CBS 141442</strain>
    </source>
</reference>
<dbReference type="GO" id="GO:0015031">
    <property type="term" value="P:protein transport"/>
    <property type="evidence" value="ECO:0007669"/>
    <property type="project" value="TreeGrafter"/>
</dbReference>
<dbReference type="Proteomes" id="UP000182334">
    <property type="component" value="Chromosome III"/>
</dbReference>
<keyword evidence="2" id="KW-0472">Membrane</keyword>
<protein>
    <submittedName>
        <fullName evidence="3">CIC11C00000005849</fullName>
    </submittedName>
</protein>
<name>A0A1L0BIE7_9ASCO</name>
<dbReference type="AlphaFoldDB" id="A0A1L0BIE7"/>
<accession>A0A1L0BIE7</accession>
<gene>
    <name evidence="3" type="ORF">SAMEA4029010_CIC11G00000005849</name>
</gene>
<dbReference type="InterPro" id="IPR011431">
    <property type="entry name" value="Trafficking_Pga2"/>
</dbReference>
<sequence>MDEKPEPPFQFIYNYVDQDTFTKYLRLTIIVCIYIFLRGYYSNWSKQRQVKNQIDLDNKLKAEEKKREEQKEEEKLENLDNEAKSFGWGKATRRNVKRQEKILQDAAEEIRERKQTAYDAAEDHDIDDLLE</sequence>
<organism evidence="3 4">
    <name type="scientific">Sungouiella intermedia</name>
    <dbReference type="NCBI Taxonomy" id="45354"/>
    <lineage>
        <taxon>Eukaryota</taxon>
        <taxon>Fungi</taxon>
        <taxon>Dikarya</taxon>
        <taxon>Ascomycota</taxon>
        <taxon>Saccharomycotina</taxon>
        <taxon>Pichiomycetes</taxon>
        <taxon>Metschnikowiaceae</taxon>
        <taxon>Sungouiella</taxon>
    </lineage>
</organism>
<evidence type="ECO:0000313" key="3">
    <source>
        <dbReference type="EMBL" id="SGZ51137.1"/>
    </source>
</evidence>
<keyword evidence="2" id="KW-0812">Transmembrane</keyword>
<dbReference type="STRING" id="45354.A0A1L0BIE7"/>
<keyword evidence="2" id="KW-1133">Transmembrane helix</keyword>
<dbReference type="Pfam" id="PF07543">
    <property type="entry name" value="PGA2"/>
    <property type="match status" value="1"/>
</dbReference>
<keyword evidence="1" id="KW-0175">Coiled coil</keyword>
<evidence type="ECO:0000256" key="2">
    <source>
        <dbReference type="SAM" id="Phobius"/>
    </source>
</evidence>
<evidence type="ECO:0000256" key="1">
    <source>
        <dbReference type="SAM" id="Coils"/>
    </source>
</evidence>
<dbReference type="PANTHER" id="PTHR28199">
    <property type="entry name" value="PROCESSING OF GAS1 AND ALP PROTEIN 2"/>
    <property type="match status" value="1"/>
</dbReference>